<feature type="signal peptide" evidence="1">
    <location>
        <begin position="1"/>
        <end position="20"/>
    </location>
</feature>
<keyword evidence="3" id="KW-1185">Reference proteome</keyword>
<evidence type="ECO:0000313" key="2">
    <source>
        <dbReference type="EMBL" id="TKB99005.1"/>
    </source>
</evidence>
<name>A0A4U1C1Q0_9SPHI</name>
<feature type="chain" id="PRO_5020677162" evidence="1">
    <location>
        <begin position="21"/>
        <end position="152"/>
    </location>
</feature>
<comment type="caution">
    <text evidence="2">The sequence shown here is derived from an EMBL/GenBank/DDBJ whole genome shotgun (WGS) entry which is preliminary data.</text>
</comment>
<reference evidence="2 3" key="1">
    <citation type="submission" date="2019-04" db="EMBL/GenBank/DDBJ databases">
        <title>Pedobacter sp. AR-3-17 sp. nov., isolated from Arctic soil.</title>
        <authorList>
            <person name="Dahal R.H."/>
            <person name="Kim D.-U."/>
        </authorList>
    </citation>
    <scope>NUCLEOTIDE SEQUENCE [LARGE SCALE GENOMIC DNA]</scope>
    <source>
        <strain evidence="2 3">AR-3-17</strain>
    </source>
</reference>
<organism evidence="2 3">
    <name type="scientific">Pedobacter cryophilus</name>
    <dbReference type="NCBI Taxonomy" id="2571271"/>
    <lineage>
        <taxon>Bacteria</taxon>
        <taxon>Pseudomonadati</taxon>
        <taxon>Bacteroidota</taxon>
        <taxon>Sphingobacteriia</taxon>
        <taxon>Sphingobacteriales</taxon>
        <taxon>Sphingobacteriaceae</taxon>
        <taxon>Pedobacter</taxon>
    </lineage>
</organism>
<proteinExistence type="predicted"/>
<dbReference type="AlphaFoldDB" id="A0A4U1C1Q0"/>
<evidence type="ECO:0000256" key="1">
    <source>
        <dbReference type="SAM" id="SignalP"/>
    </source>
</evidence>
<keyword evidence="1" id="KW-0732">Signal</keyword>
<protein>
    <submittedName>
        <fullName evidence="2">YHS domain protein</fullName>
    </submittedName>
</protein>
<sequence>MKKSILILTIIFSFLGHLSAQEKAVFQTKEGAIKGYDAVAYFKENKAVKGNEKYSYLWKDALWLFSNKENLKAFKSHPEKFEPQFGGYCAYGYAKGHAAPVDPNAFKIVDGKLYLNYNSDVQQLWNKDIQGFINDALKNYKADLIKSGEKGN</sequence>
<dbReference type="RefSeq" id="WP_136825817.1">
    <property type="nucleotide sequence ID" value="NZ_SWBP01000002.1"/>
</dbReference>
<gene>
    <name evidence="2" type="ORF">FA046_07790</name>
</gene>
<dbReference type="EMBL" id="SWBP01000002">
    <property type="protein sequence ID" value="TKB99005.1"/>
    <property type="molecule type" value="Genomic_DNA"/>
</dbReference>
<evidence type="ECO:0000313" key="3">
    <source>
        <dbReference type="Proteomes" id="UP000308181"/>
    </source>
</evidence>
<accession>A0A4U1C1Q0</accession>
<dbReference type="Proteomes" id="UP000308181">
    <property type="component" value="Unassembled WGS sequence"/>
</dbReference>
<dbReference type="OrthoDB" id="344729at2"/>
<dbReference type="NCBIfam" id="NF041384">
    <property type="entry name" value="YHS_seleno_dom"/>
    <property type="match status" value="1"/>
</dbReference>